<name>A0A3M9N9V6_9BACT</name>
<dbReference type="AlphaFoldDB" id="A0A3M9N9V6"/>
<evidence type="ECO:0000313" key="1">
    <source>
        <dbReference type="EMBL" id="RNI34516.1"/>
    </source>
</evidence>
<reference evidence="1 2" key="1">
    <citation type="submission" date="2018-11" db="EMBL/GenBank/DDBJ databases">
        <title>Draft genome sequence of Ferruginibacter sp. BO-59.</title>
        <authorList>
            <person name="Im W.T."/>
        </authorList>
    </citation>
    <scope>NUCLEOTIDE SEQUENCE [LARGE SCALE GENOMIC DNA]</scope>
    <source>
        <strain evidence="1 2">BO-59</strain>
    </source>
</reference>
<gene>
    <name evidence="1" type="ORF">EFY79_15170</name>
</gene>
<protein>
    <submittedName>
        <fullName evidence="1">Type II toxin-antitoxin system VapB family antitoxin</fullName>
    </submittedName>
</protein>
<accession>A0A3M9N9V6</accession>
<dbReference type="InterPro" id="IPR019239">
    <property type="entry name" value="VapB_antitoxin"/>
</dbReference>
<evidence type="ECO:0000313" key="2">
    <source>
        <dbReference type="Proteomes" id="UP000267223"/>
    </source>
</evidence>
<keyword evidence="2" id="KW-1185">Reference proteome</keyword>
<dbReference type="RefSeq" id="WP_123121575.1">
    <property type="nucleotide sequence ID" value="NZ_RJJR01000013.1"/>
</dbReference>
<proteinExistence type="predicted"/>
<organism evidence="1 2">
    <name type="scientific">Hanamia caeni</name>
    <dbReference type="NCBI Taxonomy" id="2294116"/>
    <lineage>
        <taxon>Bacteria</taxon>
        <taxon>Pseudomonadati</taxon>
        <taxon>Bacteroidota</taxon>
        <taxon>Chitinophagia</taxon>
        <taxon>Chitinophagales</taxon>
        <taxon>Chitinophagaceae</taxon>
        <taxon>Hanamia</taxon>
    </lineage>
</organism>
<sequence>MRTNIEIDDKLLEEAIKLTGSKSKKEMVNRALEEIIRTEKIKKLRSLRGKIKWEGNLEEMRTYDKWDNH</sequence>
<dbReference type="OrthoDB" id="9805830at2"/>
<dbReference type="EMBL" id="RJJR01000013">
    <property type="protein sequence ID" value="RNI34516.1"/>
    <property type="molecule type" value="Genomic_DNA"/>
</dbReference>
<dbReference type="Proteomes" id="UP000267223">
    <property type="component" value="Unassembled WGS sequence"/>
</dbReference>
<dbReference type="Pfam" id="PF09957">
    <property type="entry name" value="VapB_antitoxin"/>
    <property type="match status" value="1"/>
</dbReference>
<comment type="caution">
    <text evidence="1">The sequence shown here is derived from an EMBL/GenBank/DDBJ whole genome shotgun (WGS) entry which is preliminary data.</text>
</comment>